<name>A0A5K3FY44_MESCO</name>
<dbReference type="WBParaSite" id="MCU_012841-RC">
    <property type="protein sequence ID" value="MCU_012841-RC"/>
    <property type="gene ID" value="MCU_012841"/>
</dbReference>
<organism evidence="1">
    <name type="scientific">Mesocestoides corti</name>
    <name type="common">Flatworm</name>
    <dbReference type="NCBI Taxonomy" id="53468"/>
    <lineage>
        <taxon>Eukaryota</taxon>
        <taxon>Metazoa</taxon>
        <taxon>Spiralia</taxon>
        <taxon>Lophotrochozoa</taxon>
        <taxon>Platyhelminthes</taxon>
        <taxon>Cestoda</taxon>
        <taxon>Eucestoda</taxon>
        <taxon>Cyclophyllidea</taxon>
        <taxon>Mesocestoididae</taxon>
        <taxon>Mesocestoides</taxon>
    </lineage>
</organism>
<dbReference type="AlphaFoldDB" id="A0A5K3FY44"/>
<sequence length="38" mass="4621">MCANRVSLYTHRYSYFCRCPVNFKQALIYFTHIALFSR</sequence>
<accession>A0A5K3FY44</accession>
<proteinExistence type="predicted"/>
<protein>
    <submittedName>
        <fullName evidence="1">Secreted protein</fullName>
    </submittedName>
</protein>
<evidence type="ECO:0000313" key="1">
    <source>
        <dbReference type="WBParaSite" id="MCU_012841-RC"/>
    </source>
</evidence>
<reference evidence="1" key="1">
    <citation type="submission" date="2019-11" db="UniProtKB">
        <authorList>
            <consortium name="WormBaseParasite"/>
        </authorList>
    </citation>
    <scope>IDENTIFICATION</scope>
</reference>